<gene>
    <name evidence="3" type="primary">Contig18141.g19285</name>
    <name evidence="3" type="ORF">STYLEM_1499</name>
</gene>
<evidence type="ECO:0000256" key="1">
    <source>
        <dbReference type="SAM" id="Coils"/>
    </source>
</evidence>
<protein>
    <submittedName>
        <fullName evidence="3">Uncharacterized protein</fullName>
    </submittedName>
</protein>
<organism evidence="3 4">
    <name type="scientific">Stylonychia lemnae</name>
    <name type="common">Ciliate</name>
    <dbReference type="NCBI Taxonomy" id="5949"/>
    <lineage>
        <taxon>Eukaryota</taxon>
        <taxon>Sar</taxon>
        <taxon>Alveolata</taxon>
        <taxon>Ciliophora</taxon>
        <taxon>Intramacronucleata</taxon>
        <taxon>Spirotrichea</taxon>
        <taxon>Stichotrichia</taxon>
        <taxon>Sporadotrichida</taxon>
        <taxon>Oxytrichidae</taxon>
        <taxon>Stylonychinae</taxon>
        <taxon>Stylonychia</taxon>
    </lineage>
</organism>
<accession>A0A077ZRM9</accession>
<evidence type="ECO:0000313" key="3">
    <source>
        <dbReference type="EMBL" id="CDW72537.1"/>
    </source>
</evidence>
<name>A0A077ZRM9_STYLE</name>
<dbReference type="AlphaFoldDB" id="A0A077ZRM9"/>
<dbReference type="EMBL" id="CCKQ01001430">
    <property type="protein sequence ID" value="CDW72537.1"/>
    <property type="molecule type" value="Genomic_DNA"/>
</dbReference>
<reference evidence="3 4" key="1">
    <citation type="submission" date="2014-06" db="EMBL/GenBank/DDBJ databases">
        <authorList>
            <person name="Swart Estienne"/>
        </authorList>
    </citation>
    <scope>NUCLEOTIDE SEQUENCE [LARGE SCALE GENOMIC DNA]</scope>
    <source>
        <strain evidence="3 4">130c</strain>
    </source>
</reference>
<feature type="region of interest" description="Disordered" evidence="2">
    <location>
        <begin position="1"/>
        <end position="49"/>
    </location>
</feature>
<keyword evidence="1" id="KW-0175">Coiled coil</keyword>
<dbReference type="Proteomes" id="UP000039865">
    <property type="component" value="Unassembled WGS sequence"/>
</dbReference>
<sequence length="355" mass="43083">MNASNNNLNQDPYFQDDLPKFGYQSPRQNNNQFQSNFNNLPVRDDDLDSPGRMLQQKQVAFEGGQQQHPTYLNELNDDQRDLDFIKFKQQQREFLENKLKIQTKIEGLQREYNFYSKLDKDDMNYILQARREKAAILIQRAYRKIQKSKKEILVEEMRKAGAFLDQLTEEDIKTIEQRKKELKNHRERHQARRPDTFYSTIDKERRSELAEKVLAKKRLYIHSDIQKRDHIEIDDIFSDQYGEFLQNYRKVEENRLKAIENLREIEVMSEYLVKKDHDQLDIKNIVVWSQLEQNFTPQDEIRIRKEHLARLERYRKRKEWEAWIEDEDDLDIEGERILAEIKNYQAEHFYNIGFS</sequence>
<evidence type="ECO:0000313" key="4">
    <source>
        <dbReference type="Proteomes" id="UP000039865"/>
    </source>
</evidence>
<feature type="coiled-coil region" evidence="1">
    <location>
        <begin position="165"/>
        <end position="192"/>
    </location>
</feature>
<keyword evidence="4" id="KW-1185">Reference proteome</keyword>
<evidence type="ECO:0000256" key="2">
    <source>
        <dbReference type="SAM" id="MobiDB-lite"/>
    </source>
</evidence>
<dbReference type="InParanoid" id="A0A077ZRM9"/>
<feature type="compositionally biased region" description="Polar residues" evidence="2">
    <location>
        <begin position="1"/>
        <end position="12"/>
    </location>
</feature>
<feature type="compositionally biased region" description="Low complexity" evidence="2">
    <location>
        <begin position="28"/>
        <end position="39"/>
    </location>
</feature>
<proteinExistence type="predicted"/>